<dbReference type="PRINTS" id="PR00942">
    <property type="entry name" value="CUATPASEI"/>
</dbReference>
<evidence type="ECO:0000259" key="3">
    <source>
        <dbReference type="PROSITE" id="PS50846"/>
    </source>
</evidence>
<gene>
    <name evidence="4" type="ORF">LCI24_02800</name>
</gene>
<dbReference type="Proteomes" id="UP001149303">
    <property type="component" value="Unassembled WGS sequence"/>
</dbReference>
<dbReference type="CDD" id="cd00371">
    <property type="entry name" value="HMA"/>
    <property type="match status" value="1"/>
</dbReference>
<organism evidence="4 5">
    <name type="scientific">Tenacibaculum larymnensis</name>
    <dbReference type="NCBI Taxonomy" id="2878201"/>
    <lineage>
        <taxon>Bacteria</taxon>
        <taxon>Pseudomonadati</taxon>
        <taxon>Bacteroidota</taxon>
        <taxon>Flavobacteriia</taxon>
        <taxon>Flavobacteriales</taxon>
        <taxon>Flavobacteriaceae</taxon>
        <taxon>Tenacibaculum</taxon>
    </lineage>
</organism>
<dbReference type="SUPFAM" id="SSF55008">
    <property type="entry name" value="HMA, heavy metal-associated domain"/>
    <property type="match status" value="1"/>
</dbReference>
<dbReference type="InterPro" id="IPR017969">
    <property type="entry name" value="Heavy-metal-associated_CS"/>
</dbReference>
<reference evidence="4" key="1">
    <citation type="submission" date="2021-09" db="EMBL/GenBank/DDBJ databases">
        <authorList>
            <person name="Smyrli M."/>
        </authorList>
    </citation>
    <scope>NUCLEOTIDE SEQUENCE</scope>
    <source>
        <strain evidence="4">LAR25</strain>
    </source>
</reference>
<dbReference type="PROSITE" id="PS51257">
    <property type="entry name" value="PROKAR_LIPOPROTEIN"/>
    <property type="match status" value="1"/>
</dbReference>
<keyword evidence="2" id="KW-0732">Signal</keyword>
<dbReference type="Gene3D" id="3.30.70.100">
    <property type="match status" value="1"/>
</dbReference>
<evidence type="ECO:0000313" key="4">
    <source>
        <dbReference type="EMBL" id="MDE1205716.1"/>
    </source>
</evidence>
<dbReference type="InterPro" id="IPR006121">
    <property type="entry name" value="HMA_dom"/>
</dbReference>
<evidence type="ECO:0000313" key="5">
    <source>
        <dbReference type="Proteomes" id="UP001149303"/>
    </source>
</evidence>
<evidence type="ECO:0000256" key="2">
    <source>
        <dbReference type="SAM" id="SignalP"/>
    </source>
</evidence>
<dbReference type="GO" id="GO:0046872">
    <property type="term" value="F:metal ion binding"/>
    <property type="evidence" value="ECO:0007669"/>
    <property type="project" value="UniProtKB-KW"/>
</dbReference>
<dbReference type="PROSITE" id="PS50846">
    <property type="entry name" value="HMA_2"/>
    <property type="match status" value="1"/>
</dbReference>
<protein>
    <submittedName>
        <fullName evidence="4">Cation transporter</fullName>
    </submittedName>
</protein>
<dbReference type="RefSeq" id="WP_274639072.1">
    <property type="nucleotide sequence ID" value="NZ_JAIWJY010000002.1"/>
</dbReference>
<accession>A0A9X4EKH6</accession>
<sequence>MKTVFNSSLLLLFMLLMGCAENSNKSKQTDINQADNVSVEISIEGMSCMSCVANVQKTLSDLNGINEVKVSLENKNATLHYNPNIISIDKIKQSINEIGYNAGTVKKLSQ</sequence>
<dbReference type="InterPro" id="IPR036163">
    <property type="entry name" value="HMA_dom_sf"/>
</dbReference>
<proteinExistence type="predicted"/>
<dbReference type="EMBL" id="JAIWJY010000002">
    <property type="protein sequence ID" value="MDE1205716.1"/>
    <property type="molecule type" value="Genomic_DNA"/>
</dbReference>
<feature type="chain" id="PRO_5040773030" evidence="2">
    <location>
        <begin position="23"/>
        <end position="110"/>
    </location>
</feature>
<keyword evidence="5" id="KW-1185">Reference proteome</keyword>
<dbReference type="FunFam" id="3.30.70.100:FF:000001">
    <property type="entry name" value="ATPase copper transporting beta"/>
    <property type="match status" value="1"/>
</dbReference>
<dbReference type="PANTHER" id="PTHR46594:SF4">
    <property type="entry name" value="P-TYPE CATION-TRANSPORTING ATPASE"/>
    <property type="match status" value="1"/>
</dbReference>
<dbReference type="AlphaFoldDB" id="A0A9X4EKH6"/>
<comment type="caution">
    <text evidence="4">The sequence shown here is derived from an EMBL/GenBank/DDBJ whole genome shotgun (WGS) entry which is preliminary data.</text>
</comment>
<keyword evidence="1" id="KW-0479">Metal-binding</keyword>
<evidence type="ECO:0000256" key="1">
    <source>
        <dbReference type="ARBA" id="ARBA00022723"/>
    </source>
</evidence>
<dbReference type="PANTHER" id="PTHR46594">
    <property type="entry name" value="P-TYPE CATION-TRANSPORTING ATPASE"/>
    <property type="match status" value="1"/>
</dbReference>
<feature type="signal peptide" evidence="2">
    <location>
        <begin position="1"/>
        <end position="22"/>
    </location>
</feature>
<feature type="domain" description="HMA" evidence="3">
    <location>
        <begin position="37"/>
        <end position="103"/>
    </location>
</feature>
<dbReference type="Pfam" id="PF00403">
    <property type="entry name" value="HMA"/>
    <property type="match status" value="1"/>
</dbReference>
<name>A0A9X4EKH6_9FLAO</name>
<dbReference type="PROSITE" id="PS01047">
    <property type="entry name" value="HMA_1"/>
    <property type="match status" value="1"/>
</dbReference>